<dbReference type="InterPro" id="IPR032687">
    <property type="entry name" value="AraC-type_N"/>
</dbReference>
<name>A0AAU8NAY3_9BACL</name>
<dbReference type="Pfam" id="PF12625">
    <property type="entry name" value="Arabinose_bd"/>
    <property type="match status" value="1"/>
</dbReference>
<accession>A0AAU8NAY3</accession>
<dbReference type="InterPro" id="IPR018060">
    <property type="entry name" value="HTH_AraC"/>
</dbReference>
<dbReference type="AlphaFoldDB" id="A0AAU8NAY3"/>
<dbReference type="Gene3D" id="1.10.10.60">
    <property type="entry name" value="Homeodomain-like"/>
    <property type="match status" value="1"/>
</dbReference>
<dbReference type="PANTHER" id="PTHR47894:SF1">
    <property type="entry name" value="HTH-TYPE TRANSCRIPTIONAL REGULATOR VQSM"/>
    <property type="match status" value="1"/>
</dbReference>
<dbReference type="GO" id="GO:0003700">
    <property type="term" value="F:DNA-binding transcription factor activity"/>
    <property type="evidence" value="ECO:0007669"/>
    <property type="project" value="InterPro"/>
</dbReference>
<proteinExistence type="predicted"/>
<evidence type="ECO:0000256" key="1">
    <source>
        <dbReference type="ARBA" id="ARBA00023015"/>
    </source>
</evidence>
<gene>
    <name evidence="5" type="ORF">ABXS70_26675</name>
</gene>
<evidence type="ECO:0000259" key="4">
    <source>
        <dbReference type="PROSITE" id="PS01124"/>
    </source>
</evidence>
<dbReference type="EMBL" id="CP159992">
    <property type="protein sequence ID" value="XCP94647.1"/>
    <property type="molecule type" value="Genomic_DNA"/>
</dbReference>
<sequence>MTTQSFDRIKMPPGFWGGLCQLGIAAHDVVRKAGLPLTIISEPAVITAQYYAIWQAYSDLAGDIAQGIIKLATTYEVAKYPPTILATYHACDYRDALQRMSRYKLLCPPERLNMIEDGEECTIELDWLVTDQSCPPLLVGITLAFLLELGRRGTGQHLTAKAVEFAQPMGNAQVLEAYFGCRVRTDADRNRLTLHRRDLDRPFLTYNKELLEILTPALDCTIHEHQETCSVSEMVQWIMKRSFSAGRPDMHTIAKEMGMSDRTLQRRLTDENTSFVILLKKARHEQARMYLADLSLDIKEVAFLLGYEDQNSFYRAFRTWEGDTPAHWRSEYAEGYAAQAEDTHSDIQRSH</sequence>
<dbReference type="PROSITE" id="PS01124">
    <property type="entry name" value="HTH_ARAC_FAMILY_2"/>
    <property type="match status" value="1"/>
</dbReference>
<evidence type="ECO:0000256" key="2">
    <source>
        <dbReference type="ARBA" id="ARBA00023125"/>
    </source>
</evidence>
<dbReference type="Pfam" id="PF12833">
    <property type="entry name" value="HTH_18"/>
    <property type="match status" value="1"/>
</dbReference>
<protein>
    <submittedName>
        <fullName evidence="5">AraC family transcriptional regulator ligand-binding domain-containing protein</fullName>
    </submittedName>
</protein>
<dbReference type="PANTHER" id="PTHR47894">
    <property type="entry name" value="HTH-TYPE TRANSCRIPTIONAL REGULATOR GADX"/>
    <property type="match status" value="1"/>
</dbReference>
<feature type="domain" description="HTH araC/xylS-type" evidence="4">
    <location>
        <begin position="232"/>
        <end position="331"/>
    </location>
</feature>
<dbReference type="GO" id="GO:0005829">
    <property type="term" value="C:cytosol"/>
    <property type="evidence" value="ECO:0007669"/>
    <property type="project" value="TreeGrafter"/>
</dbReference>
<dbReference type="GO" id="GO:0000976">
    <property type="term" value="F:transcription cis-regulatory region binding"/>
    <property type="evidence" value="ECO:0007669"/>
    <property type="project" value="TreeGrafter"/>
</dbReference>
<reference evidence="5" key="1">
    <citation type="submission" date="2024-05" db="EMBL/GenBank/DDBJ databases">
        <title>Draft genome assemblies of 36 bacteria isolated from hibernating arctic ground squirrels.</title>
        <authorList>
            <person name="McKee H."/>
            <person name="Mullen L."/>
            <person name="Drown D.M."/>
            <person name="Duddleston K.N."/>
        </authorList>
    </citation>
    <scope>NUCLEOTIDE SEQUENCE</scope>
    <source>
        <strain evidence="5">AN1007</strain>
    </source>
</reference>
<organism evidence="5">
    <name type="scientific">Paenibacillus sp. AN1007</name>
    <dbReference type="NCBI Taxonomy" id="3151385"/>
    <lineage>
        <taxon>Bacteria</taxon>
        <taxon>Bacillati</taxon>
        <taxon>Bacillota</taxon>
        <taxon>Bacilli</taxon>
        <taxon>Bacillales</taxon>
        <taxon>Paenibacillaceae</taxon>
        <taxon>Paenibacillus</taxon>
    </lineage>
</organism>
<keyword evidence="1" id="KW-0805">Transcription regulation</keyword>
<keyword evidence="2" id="KW-0238">DNA-binding</keyword>
<dbReference type="SMART" id="SM00342">
    <property type="entry name" value="HTH_ARAC"/>
    <property type="match status" value="1"/>
</dbReference>
<evidence type="ECO:0000313" key="5">
    <source>
        <dbReference type="EMBL" id="XCP94647.1"/>
    </source>
</evidence>
<evidence type="ECO:0000256" key="3">
    <source>
        <dbReference type="ARBA" id="ARBA00023163"/>
    </source>
</evidence>
<keyword evidence="3" id="KW-0804">Transcription</keyword>
<dbReference type="InterPro" id="IPR009057">
    <property type="entry name" value="Homeodomain-like_sf"/>
</dbReference>
<dbReference type="SUPFAM" id="SSF46689">
    <property type="entry name" value="Homeodomain-like"/>
    <property type="match status" value="1"/>
</dbReference>
<dbReference type="RefSeq" id="WP_342553497.1">
    <property type="nucleotide sequence ID" value="NZ_CP159992.1"/>
</dbReference>